<evidence type="ECO:0000313" key="3">
    <source>
        <dbReference type="Proteomes" id="UP001317822"/>
    </source>
</evidence>
<keyword evidence="1" id="KW-0812">Transmembrane</keyword>
<proteinExistence type="predicted"/>
<evidence type="ECO:0000256" key="1">
    <source>
        <dbReference type="SAM" id="Phobius"/>
    </source>
</evidence>
<protein>
    <submittedName>
        <fullName evidence="2">Uncharacterized protein</fullName>
    </submittedName>
</protein>
<keyword evidence="3" id="KW-1185">Reference proteome</keyword>
<keyword evidence="1" id="KW-0472">Membrane</keyword>
<organism evidence="2 3">
    <name type="scientific">Lysobacter auxotrophicus</name>
    <dbReference type="NCBI Taxonomy" id="2992573"/>
    <lineage>
        <taxon>Bacteria</taxon>
        <taxon>Pseudomonadati</taxon>
        <taxon>Pseudomonadota</taxon>
        <taxon>Gammaproteobacteria</taxon>
        <taxon>Lysobacterales</taxon>
        <taxon>Lysobacteraceae</taxon>
        <taxon>Lysobacter</taxon>
    </lineage>
</organism>
<dbReference type="EMBL" id="AP027041">
    <property type="protein sequence ID" value="BDU18358.1"/>
    <property type="molecule type" value="Genomic_DNA"/>
</dbReference>
<accession>A0ABN6UWB1</accession>
<dbReference type="RefSeq" id="WP_267896508.1">
    <property type="nucleotide sequence ID" value="NZ_AP027041.1"/>
</dbReference>
<dbReference type="Proteomes" id="UP001317822">
    <property type="component" value="Chromosome"/>
</dbReference>
<name>A0ABN6UWB1_9GAMM</name>
<evidence type="ECO:0000313" key="2">
    <source>
        <dbReference type="EMBL" id="BDU18358.1"/>
    </source>
</evidence>
<sequence>MNQPAHNPDEIAARRKAARRTALWVAAIAVAVYVVFIAMNTVGK</sequence>
<feature type="transmembrane region" description="Helical" evidence="1">
    <location>
        <begin position="21"/>
        <end position="39"/>
    </location>
</feature>
<reference evidence="2 3" key="1">
    <citation type="journal article" date="2023" name="Int. J. Syst. Evol. Microbiol.">
        <title>Physiological and genomic analyses of cobalamin (vitamin B12)-auxotrophy of Lysobacter auxotrophicus sp. nov., a methionine-auxotrophic chitinolytic bacterium isolated from chitin-treated soil.</title>
        <authorList>
            <person name="Saito A."/>
            <person name="Dohra H."/>
            <person name="Hamada M."/>
            <person name="Moriuchi R."/>
            <person name="Kotsuchibashi Y."/>
            <person name="Mori K."/>
        </authorList>
    </citation>
    <scope>NUCLEOTIDE SEQUENCE [LARGE SCALE GENOMIC DNA]</scope>
    <source>
        <strain evidence="2 3">5-21a</strain>
    </source>
</reference>
<gene>
    <name evidence="2" type="ORF">LA521A_35590</name>
</gene>
<keyword evidence="1" id="KW-1133">Transmembrane helix</keyword>